<sequence length="260" mass="29872">MRFLMVVIVSVLCLFWPHEVIGQKDHSGSDVNQTADLVLQLTKQGDFAEANQLLESITYTWEEQSTNMQPFFTTEAEQSVLLTLHQAKLALQSSDMEESERIDRVTSFRLTLDAVTNDSQPLWLFSETSLLKAADELGEAALLETPEGFYYQLNEINRQYQVIRPAVTIQATSDLYLLDQQLDVFLSSKEQVDSNVRAAYAVQLKEDIETMYEDYNKDEADPSLFWIMFTIGGMILFSLSYVGWRKYRASQVKEREKENS</sequence>
<keyword evidence="1" id="KW-0812">Transmembrane</keyword>
<organism evidence="2 3">
    <name type="scientific">Alkalicoccobacillus murimartini</name>
    <dbReference type="NCBI Taxonomy" id="171685"/>
    <lineage>
        <taxon>Bacteria</taxon>
        <taxon>Bacillati</taxon>
        <taxon>Bacillota</taxon>
        <taxon>Bacilli</taxon>
        <taxon>Bacillales</taxon>
        <taxon>Bacillaceae</taxon>
        <taxon>Alkalicoccobacillus</taxon>
    </lineage>
</organism>
<name>A0ABT9YDL6_9BACI</name>
<keyword evidence="1" id="KW-1133">Transmembrane helix</keyword>
<feature type="transmembrane region" description="Helical" evidence="1">
    <location>
        <begin position="224"/>
        <end position="244"/>
    </location>
</feature>
<evidence type="ECO:0000256" key="1">
    <source>
        <dbReference type="SAM" id="Phobius"/>
    </source>
</evidence>
<proteinExistence type="predicted"/>
<gene>
    <name evidence="2" type="ORF">J2S05_000712</name>
</gene>
<dbReference type="EMBL" id="JAUSUA010000001">
    <property type="protein sequence ID" value="MDQ0205938.1"/>
    <property type="molecule type" value="Genomic_DNA"/>
</dbReference>
<protein>
    <submittedName>
        <fullName evidence="2">Sporulation protein YpjB</fullName>
    </submittedName>
</protein>
<dbReference type="RefSeq" id="WP_306979979.1">
    <property type="nucleotide sequence ID" value="NZ_JAUSUA010000001.1"/>
</dbReference>
<dbReference type="InterPro" id="IPR014231">
    <property type="entry name" value="Spore_YpjB"/>
</dbReference>
<evidence type="ECO:0000313" key="2">
    <source>
        <dbReference type="EMBL" id="MDQ0205938.1"/>
    </source>
</evidence>
<dbReference type="Pfam" id="PF09577">
    <property type="entry name" value="Spore_YpjB"/>
    <property type="match status" value="1"/>
</dbReference>
<accession>A0ABT9YDL6</accession>
<evidence type="ECO:0000313" key="3">
    <source>
        <dbReference type="Proteomes" id="UP001225034"/>
    </source>
</evidence>
<keyword evidence="1" id="KW-0472">Membrane</keyword>
<keyword evidence="3" id="KW-1185">Reference proteome</keyword>
<comment type="caution">
    <text evidence="2">The sequence shown here is derived from an EMBL/GenBank/DDBJ whole genome shotgun (WGS) entry which is preliminary data.</text>
</comment>
<dbReference type="Proteomes" id="UP001225034">
    <property type="component" value="Unassembled WGS sequence"/>
</dbReference>
<reference evidence="2 3" key="1">
    <citation type="submission" date="2023-07" db="EMBL/GenBank/DDBJ databases">
        <title>Genomic Encyclopedia of Type Strains, Phase IV (KMG-IV): sequencing the most valuable type-strain genomes for metagenomic binning, comparative biology and taxonomic classification.</title>
        <authorList>
            <person name="Goeker M."/>
        </authorList>
    </citation>
    <scope>NUCLEOTIDE SEQUENCE [LARGE SCALE GENOMIC DNA]</scope>
    <source>
        <strain evidence="2 3">DSM 19154</strain>
    </source>
</reference>